<comment type="similarity">
    <text evidence="1 4">Belongs to the glycosyl hydrolase 28 family.</text>
</comment>
<keyword evidence="2 4" id="KW-0378">Hydrolase</keyword>
<accession>A0ABW7HH85</accession>
<keyword evidence="6" id="KW-1185">Reference proteome</keyword>
<dbReference type="Gene3D" id="2.160.20.10">
    <property type="entry name" value="Single-stranded right-handed beta-helix, Pectin lyase-like"/>
    <property type="match status" value="1"/>
</dbReference>
<dbReference type="Proteomes" id="UP001606134">
    <property type="component" value="Unassembled WGS sequence"/>
</dbReference>
<evidence type="ECO:0000256" key="1">
    <source>
        <dbReference type="ARBA" id="ARBA00008834"/>
    </source>
</evidence>
<dbReference type="Pfam" id="PF00295">
    <property type="entry name" value="Glyco_hydro_28"/>
    <property type="match status" value="1"/>
</dbReference>
<dbReference type="InterPro" id="IPR006626">
    <property type="entry name" value="PbH1"/>
</dbReference>
<gene>
    <name evidence="5" type="ORF">ACG04R_21555</name>
</gene>
<dbReference type="InterPro" id="IPR051801">
    <property type="entry name" value="GH28_Enzymes"/>
</dbReference>
<sequence length="644" mass="69136">MPPGTLVPGGILDISNIPARPQEKPLKRRDILSLGASAAGLAFTGGLARAAQAPNDPWLQAQAIIDRFALPLRFRDEDFPITAFGAKPCELTRAKAWISFVDEVEVDTPKPGATDCYAAIKAAVAACSKAGGGRVLIPAGSWFCAGPVVLLSNVNVHLQAGARLYFSNNPADYARYGDVPCGKNGNLTVSRWEGNDVLNYSPLVYANGQSNIALTGEGWTSVLDGQAGLAFPNGSADSPTDCWWSWKGREQVAQGHAERHVLNSGRTEVHVNPLNPTSLREVAPQLSAEEAAFIQGPGDRWRRDADYLRALGEARVPLAKRVFGQGHFLRPHMVQFINCTDVLFQNYQTTNTPFWQHNPVHCRNVHVKGIFANSMGPNNDGFDPEACDHVLIEDSQFNTGDDCIAIDAGKGPDIQYGPCQNLVIQNCRMQSGHGALTLGSIMSGGIQNVFAQNLVFENSHWKTDPLNVAIRLKCSMNRGGFLRNVHVRNISVPNGIRTTPGWYSSRPGGLIPAKSVSVNAGGIVTIDCGYDAVLDNVRTRPPVVENVHISNVTVGNVATPDGPRSSYQAIVVLGPIASDYNGPASPPPVIRPVTDITISDCDLGTPVNGEQPIYLFNVKGLKLRNVKIGSKVHNETLSATGGKA</sequence>
<dbReference type="RefSeq" id="WP_394415660.1">
    <property type="nucleotide sequence ID" value="NZ_JBIGIC010000012.1"/>
</dbReference>
<dbReference type="InterPro" id="IPR006311">
    <property type="entry name" value="TAT_signal"/>
</dbReference>
<organism evidence="5 6">
    <name type="scientific">Pelomonas candidula</name>
    <dbReference type="NCBI Taxonomy" id="3299025"/>
    <lineage>
        <taxon>Bacteria</taxon>
        <taxon>Pseudomonadati</taxon>
        <taxon>Pseudomonadota</taxon>
        <taxon>Betaproteobacteria</taxon>
        <taxon>Burkholderiales</taxon>
        <taxon>Sphaerotilaceae</taxon>
        <taxon>Roseateles</taxon>
    </lineage>
</organism>
<dbReference type="PROSITE" id="PS00502">
    <property type="entry name" value="POLYGALACTURONASE"/>
    <property type="match status" value="1"/>
</dbReference>
<comment type="caution">
    <text evidence="5">The sequence shown here is derived from an EMBL/GenBank/DDBJ whole genome shotgun (WGS) entry which is preliminary data.</text>
</comment>
<dbReference type="InterPro" id="IPR012334">
    <property type="entry name" value="Pectin_lyas_fold"/>
</dbReference>
<dbReference type="PROSITE" id="PS51318">
    <property type="entry name" value="TAT"/>
    <property type="match status" value="1"/>
</dbReference>
<dbReference type="PANTHER" id="PTHR31339:SF86">
    <property type="entry name" value="PECTATE LYASE SUPERFAMILY PROTEIN DOMAIN-CONTAINING PROTEIN"/>
    <property type="match status" value="1"/>
</dbReference>
<evidence type="ECO:0000313" key="5">
    <source>
        <dbReference type="EMBL" id="MFG6489285.1"/>
    </source>
</evidence>
<keyword evidence="3 4" id="KW-0326">Glycosidase</keyword>
<proteinExistence type="inferred from homology"/>
<evidence type="ECO:0000256" key="2">
    <source>
        <dbReference type="ARBA" id="ARBA00022801"/>
    </source>
</evidence>
<dbReference type="SMART" id="SM00710">
    <property type="entry name" value="PbH1"/>
    <property type="match status" value="6"/>
</dbReference>
<dbReference type="PANTHER" id="PTHR31339">
    <property type="entry name" value="PECTIN LYASE-RELATED"/>
    <property type="match status" value="1"/>
</dbReference>
<dbReference type="SUPFAM" id="SSF51126">
    <property type="entry name" value="Pectin lyase-like"/>
    <property type="match status" value="1"/>
</dbReference>
<dbReference type="InterPro" id="IPR011050">
    <property type="entry name" value="Pectin_lyase_fold/virulence"/>
</dbReference>
<dbReference type="EMBL" id="JBIGIC010000012">
    <property type="protein sequence ID" value="MFG6489285.1"/>
    <property type="molecule type" value="Genomic_DNA"/>
</dbReference>
<dbReference type="GO" id="GO:0016798">
    <property type="term" value="F:hydrolase activity, acting on glycosyl bonds"/>
    <property type="evidence" value="ECO:0007669"/>
    <property type="project" value="UniProtKB-KW"/>
</dbReference>
<evidence type="ECO:0000256" key="3">
    <source>
        <dbReference type="ARBA" id="ARBA00023295"/>
    </source>
</evidence>
<name>A0ABW7HH85_9BURK</name>
<evidence type="ECO:0000313" key="6">
    <source>
        <dbReference type="Proteomes" id="UP001606134"/>
    </source>
</evidence>
<protein>
    <submittedName>
        <fullName evidence="5">Glycoside hydrolase family 28 protein</fullName>
        <ecNumber evidence="5">3.2.1.-</ecNumber>
    </submittedName>
</protein>
<dbReference type="InterPro" id="IPR000743">
    <property type="entry name" value="Glyco_hydro_28"/>
</dbReference>
<evidence type="ECO:0000256" key="4">
    <source>
        <dbReference type="RuleBase" id="RU361169"/>
    </source>
</evidence>
<dbReference type="EC" id="3.2.1.-" evidence="5"/>
<reference evidence="5 6" key="1">
    <citation type="submission" date="2024-08" db="EMBL/GenBank/DDBJ databases">
        <authorList>
            <person name="Lu H."/>
        </authorList>
    </citation>
    <scope>NUCLEOTIDE SEQUENCE [LARGE SCALE GENOMIC DNA]</scope>
    <source>
        <strain evidence="5 6">BYS78W</strain>
    </source>
</reference>